<dbReference type="Gene3D" id="1.10.287.130">
    <property type="match status" value="1"/>
</dbReference>
<gene>
    <name evidence="9" type="ORF">DRW07_06810</name>
</gene>
<dbReference type="InterPro" id="IPR036890">
    <property type="entry name" value="HATPase_C_sf"/>
</dbReference>
<name>A0A3N5ZBX8_9ALTE</name>
<feature type="domain" description="Histidine kinase" evidence="7">
    <location>
        <begin position="234"/>
        <end position="448"/>
    </location>
</feature>
<evidence type="ECO:0000256" key="4">
    <source>
        <dbReference type="ARBA" id="ARBA00023012"/>
    </source>
</evidence>
<dbReference type="CDD" id="cd16922">
    <property type="entry name" value="HATPase_EvgS-ArcB-TorS-like"/>
    <property type="match status" value="1"/>
</dbReference>
<comment type="catalytic activity">
    <reaction evidence="1">
        <text>ATP + protein L-histidine = ADP + protein N-phospho-L-histidine.</text>
        <dbReference type="EC" id="2.7.13.3"/>
    </reaction>
</comment>
<dbReference type="Pfam" id="PF00072">
    <property type="entry name" value="Response_reg"/>
    <property type="match status" value="2"/>
</dbReference>
<evidence type="ECO:0000256" key="5">
    <source>
        <dbReference type="PROSITE-ProRule" id="PRU00169"/>
    </source>
</evidence>
<dbReference type="PROSITE" id="PS50109">
    <property type="entry name" value="HIS_KIN"/>
    <property type="match status" value="1"/>
</dbReference>
<dbReference type="PRINTS" id="PR00344">
    <property type="entry name" value="BCTRLSENSOR"/>
</dbReference>
<dbReference type="CDD" id="cd00156">
    <property type="entry name" value="REC"/>
    <property type="match status" value="1"/>
</dbReference>
<keyword evidence="6" id="KW-0812">Transmembrane</keyword>
<feature type="domain" description="Response regulatory" evidence="8">
    <location>
        <begin position="594"/>
        <end position="703"/>
    </location>
</feature>
<organism evidence="9 10">
    <name type="scientific">Alteromonas sediminis</name>
    <dbReference type="NCBI Taxonomy" id="2259342"/>
    <lineage>
        <taxon>Bacteria</taxon>
        <taxon>Pseudomonadati</taxon>
        <taxon>Pseudomonadota</taxon>
        <taxon>Gammaproteobacteria</taxon>
        <taxon>Alteromonadales</taxon>
        <taxon>Alteromonadaceae</taxon>
        <taxon>Alteromonas/Salinimonas group</taxon>
        <taxon>Alteromonas</taxon>
    </lineage>
</organism>
<dbReference type="Proteomes" id="UP000275281">
    <property type="component" value="Unassembled WGS sequence"/>
</dbReference>
<feature type="domain" description="Response regulatory" evidence="8">
    <location>
        <begin position="477"/>
        <end position="591"/>
    </location>
</feature>
<dbReference type="InterPro" id="IPR011006">
    <property type="entry name" value="CheY-like_superfamily"/>
</dbReference>
<evidence type="ECO:0000256" key="1">
    <source>
        <dbReference type="ARBA" id="ARBA00000085"/>
    </source>
</evidence>
<dbReference type="PANTHER" id="PTHR45339">
    <property type="entry name" value="HYBRID SIGNAL TRANSDUCTION HISTIDINE KINASE J"/>
    <property type="match status" value="1"/>
</dbReference>
<dbReference type="InterPro" id="IPR036097">
    <property type="entry name" value="HisK_dim/P_sf"/>
</dbReference>
<dbReference type="InterPro" id="IPR004358">
    <property type="entry name" value="Sig_transdc_His_kin-like_C"/>
</dbReference>
<dbReference type="RefSeq" id="WP_124027142.1">
    <property type="nucleotide sequence ID" value="NZ_JBHRSN010000015.1"/>
</dbReference>
<keyword evidence="10" id="KW-1185">Reference proteome</keyword>
<keyword evidence="4" id="KW-0902">Two-component regulatory system</keyword>
<dbReference type="CDD" id="cd00082">
    <property type="entry name" value="HisKA"/>
    <property type="match status" value="1"/>
</dbReference>
<dbReference type="Pfam" id="PF05227">
    <property type="entry name" value="CHASE3"/>
    <property type="match status" value="1"/>
</dbReference>
<accession>A0A3N5ZBX8</accession>
<dbReference type="SUPFAM" id="SSF52172">
    <property type="entry name" value="CheY-like"/>
    <property type="match status" value="2"/>
</dbReference>
<dbReference type="InterPro" id="IPR005467">
    <property type="entry name" value="His_kinase_dom"/>
</dbReference>
<reference evidence="9 10" key="1">
    <citation type="submission" date="2018-11" db="EMBL/GenBank/DDBJ databases">
        <authorList>
            <person name="Ye M.-Q."/>
            <person name="Du Z.-J."/>
        </authorList>
    </citation>
    <scope>NUCLEOTIDE SEQUENCE [LARGE SCALE GENOMIC DNA]</scope>
    <source>
        <strain evidence="9 10">U0105</strain>
    </source>
</reference>
<proteinExistence type="predicted"/>
<dbReference type="InterPro" id="IPR001789">
    <property type="entry name" value="Sig_transdc_resp-reg_receiver"/>
</dbReference>
<comment type="caution">
    <text evidence="9">The sequence shown here is derived from an EMBL/GenBank/DDBJ whole genome shotgun (WGS) entry which is preliminary data.</text>
</comment>
<dbReference type="SMART" id="SM00448">
    <property type="entry name" value="REC"/>
    <property type="match status" value="2"/>
</dbReference>
<evidence type="ECO:0000259" key="7">
    <source>
        <dbReference type="PROSITE" id="PS50109"/>
    </source>
</evidence>
<dbReference type="FunFam" id="3.30.565.10:FF:000010">
    <property type="entry name" value="Sensor histidine kinase RcsC"/>
    <property type="match status" value="1"/>
</dbReference>
<feature type="transmembrane region" description="Helical" evidence="6">
    <location>
        <begin position="192"/>
        <end position="214"/>
    </location>
</feature>
<dbReference type="EMBL" id="RPOK01000002">
    <property type="protein sequence ID" value="RPJ67238.1"/>
    <property type="molecule type" value="Genomic_DNA"/>
</dbReference>
<keyword evidence="6" id="KW-0472">Membrane</keyword>
<feature type="modified residue" description="4-aspartylphosphate" evidence="5">
    <location>
        <position position="526"/>
    </location>
</feature>
<dbReference type="Gene3D" id="3.30.565.10">
    <property type="entry name" value="Histidine kinase-like ATPase, C-terminal domain"/>
    <property type="match status" value="1"/>
</dbReference>
<evidence type="ECO:0000313" key="9">
    <source>
        <dbReference type="EMBL" id="RPJ67238.1"/>
    </source>
</evidence>
<sequence length="703" mass="77190">MAVPLAYWVKTKRVWFSILALVITAAGAGIYKSLSTIQNLSDLEARLSEMQLVSSTLFHFHATLLALESAQRGYLYTQDEAYLVDFDSNMRQLLKHTDTLHSGLRSNSIENSDLDAMLAYAALKRSEIAESVALLKEGKAALADASMSNYEGLLLYTNIKRHYMAYASLLDKRQAELTLAVAEGRKDSRMTFLVSSIITTVLVIMLLSMIYLAVSLYQRQQQQQSEAKDRFLAHLGHELRTPLTSILGYSELLLNTENNARVKSHMTTVVRNAQHLQTLINDLLDLSTLVAGKMRLNIQQCNLHQLLDDIHASMGIVAEEKGLSLRVRSTSAIPTMVNIDPTRVKQILINLINNAVKFTAEGNIQLVVTCAGKRSLIFTVKDTGCGIPEDKLTSIFKPFEQASSYAVNQGVGLGLAISHQLVEKMDGTIVVSSNETGSTFEVCIQCADDFSDDYGHYRFKKSQHNLSHEHQTALAGTVLVVDDNPDIRRLTENMLTQMGICAALAQSGEQALIYLKNNHVDLILMDLHMPSMSGQDTLRSLRDANINTPVVAITAGLAEGMEKQLLAVGFDSVLGKPIETQSLYAVCQRHCKKDVLVIEDDPDSGALLCLLLRAKGITVTHVTSANAAQEAIRKSVPTHVICDVNLPDNDGLSLIRTIASDFPSINIYLVSGHAISQELAHQSGAKAAYLKPIANKDIENMLA</sequence>
<protein>
    <recommendedName>
        <fullName evidence="2">histidine kinase</fullName>
        <ecNumber evidence="2">2.7.13.3</ecNumber>
    </recommendedName>
</protein>
<evidence type="ECO:0000256" key="3">
    <source>
        <dbReference type="ARBA" id="ARBA00022553"/>
    </source>
</evidence>
<dbReference type="SMART" id="SM00387">
    <property type="entry name" value="HATPase_c"/>
    <property type="match status" value="1"/>
</dbReference>
<dbReference type="PROSITE" id="PS50110">
    <property type="entry name" value="RESPONSE_REGULATORY"/>
    <property type="match status" value="2"/>
</dbReference>
<dbReference type="SUPFAM" id="SSF47384">
    <property type="entry name" value="Homodimeric domain of signal transducing histidine kinase"/>
    <property type="match status" value="1"/>
</dbReference>
<dbReference type="AlphaFoldDB" id="A0A3N5ZBX8"/>
<dbReference type="InterPro" id="IPR007891">
    <property type="entry name" value="CHASE3"/>
</dbReference>
<dbReference type="Pfam" id="PF00512">
    <property type="entry name" value="HisKA"/>
    <property type="match status" value="1"/>
</dbReference>
<evidence type="ECO:0000256" key="2">
    <source>
        <dbReference type="ARBA" id="ARBA00012438"/>
    </source>
</evidence>
<keyword evidence="3 5" id="KW-0597">Phosphoprotein</keyword>
<dbReference type="InterPro" id="IPR003594">
    <property type="entry name" value="HATPase_dom"/>
</dbReference>
<feature type="transmembrane region" description="Helical" evidence="6">
    <location>
        <begin position="14"/>
        <end position="31"/>
    </location>
</feature>
<keyword evidence="6" id="KW-1133">Transmembrane helix</keyword>
<dbReference type="GO" id="GO:0000155">
    <property type="term" value="F:phosphorelay sensor kinase activity"/>
    <property type="evidence" value="ECO:0007669"/>
    <property type="project" value="InterPro"/>
</dbReference>
<dbReference type="CDD" id="cd17546">
    <property type="entry name" value="REC_hyHK_CKI1_RcsC-like"/>
    <property type="match status" value="1"/>
</dbReference>
<feature type="modified residue" description="4-aspartylphosphate" evidence="5">
    <location>
        <position position="643"/>
    </location>
</feature>
<evidence type="ECO:0000256" key="6">
    <source>
        <dbReference type="SAM" id="Phobius"/>
    </source>
</evidence>
<dbReference type="OrthoDB" id="9810730at2"/>
<dbReference type="PANTHER" id="PTHR45339:SF1">
    <property type="entry name" value="HYBRID SIGNAL TRANSDUCTION HISTIDINE KINASE J"/>
    <property type="match status" value="1"/>
</dbReference>
<dbReference type="Pfam" id="PF02518">
    <property type="entry name" value="HATPase_c"/>
    <property type="match status" value="1"/>
</dbReference>
<dbReference type="SMART" id="SM00388">
    <property type="entry name" value="HisKA"/>
    <property type="match status" value="1"/>
</dbReference>
<dbReference type="Gene3D" id="3.40.50.2300">
    <property type="match status" value="2"/>
</dbReference>
<dbReference type="EC" id="2.7.13.3" evidence="2"/>
<dbReference type="InterPro" id="IPR003661">
    <property type="entry name" value="HisK_dim/P_dom"/>
</dbReference>
<dbReference type="SUPFAM" id="SSF55874">
    <property type="entry name" value="ATPase domain of HSP90 chaperone/DNA topoisomerase II/histidine kinase"/>
    <property type="match status" value="1"/>
</dbReference>
<evidence type="ECO:0000313" key="10">
    <source>
        <dbReference type="Proteomes" id="UP000275281"/>
    </source>
</evidence>
<evidence type="ECO:0000259" key="8">
    <source>
        <dbReference type="PROSITE" id="PS50110"/>
    </source>
</evidence>